<name>A0A495MI68_9FLAO</name>
<accession>A0A495MI68</accession>
<evidence type="ECO:0000259" key="2">
    <source>
        <dbReference type="PROSITE" id="PS50835"/>
    </source>
</evidence>
<evidence type="ECO:0000313" key="3">
    <source>
        <dbReference type="EMBL" id="RKS25045.1"/>
    </source>
</evidence>
<evidence type="ECO:0000313" key="4">
    <source>
        <dbReference type="Proteomes" id="UP000277579"/>
    </source>
</evidence>
<dbReference type="EMBL" id="RBLC01000001">
    <property type="protein sequence ID" value="RKS25045.1"/>
    <property type="molecule type" value="Genomic_DNA"/>
</dbReference>
<dbReference type="SUPFAM" id="SSF48726">
    <property type="entry name" value="Immunoglobulin"/>
    <property type="match status" value="1"/>
</dbReference>
<dbReference type="CDD" id="cd00096">
    <property type="entry name" value="Ig"/>
    <property type="match status" value="1"/>
</dbReference>
<keyword evidence="4" id="KW-1185">Reference proteome</keyword>
<sequence>MLMKKITLWTAGLLFVFSSAYSQKELWGYRMTSIGMPGSNDGQIIKTPLVGTDTEPETVYSFDPTGLTGRYPRGKLFQASNGKLYGVTSYETTVPAPGVPSGVLFEYDLTTDRYKLLYSGLVNAMHAVIEPLPGVLYGVTNGGSSVFKYVIDSEQFSIVATLPPFIYNGSNQYPKLIAGMMKASDGNLYGVTSMAPSTQNIPYPGGIYRLNLATGQLVKVYVFGVGGSDIMYPMYESGLVEGAAGKLYGTALGGAHIGPQGVAPLGSGTLYEFTIAGATMAKKFDFDYAVNGANPSPLAKSADNKLYGTLGGNNNSALANADGLVFEYDLATGSLSMPHIFSYVADDLVRSPYGAVLKGSDNAIYGNSPQGTFKLNLTNNTVIRKMIASNTSELKDLIEICRKPSYRFFDTASFIVCQNNPFVFDVHNTNAASYVWRKGSTVLPLQTTGILNIASLTLADSGIYTCTMTNACGTTVTMPLQLTVDGCLGLDEAIGLKNAIKLYPNPAANVLNLKLPEAADFAIQHISITNMLGQLVYSGAYDSPAIEISFLKTGLYQLLLTTDKGDWNGKFVKE</sequence>
<dbReference type="InterPro" id="IPR026444">
    <property type="entry name" value="Secre_tail"/>
</dbReference>
<dbReference type="SUPFAM" id="SSF63829">
    <property type="entry name" value="Calcium-dependent phosphotriesterase"/>
    <property type="match status" value="1"/>
</dbReference>
<dbReference type="Pfam" id="PF13895">
    <property type="entry name" value="Ig_2"/>
    <property type="match status" value="1"/>
</dbReference>
<dbReference type="AlphaFoldDB" id="A0A495MI68"/>
<dbReference type="SUPFAM" id="SSF101898">
    <property type="entry name" value="NHL repeat"/>
    <property type="match status" value="1"/>
</dbReference>
<dbReference type="Proteomes" id="UP000277579">
    <property type="component" value="Unassembled WGS sequence"/>
</dbReference>
<dbReference type="InterPro" id="IPR036179">
    <property type="entry name" value="Ig-like_dom_sf"/>
</dbReference>
<dbReference type="InterPro" id="IPR007110">
    <property type="entry name" value="Ig-like_dom"/>
</dbReference>
<dbReference type="Gene3D" id="2.60.40.10">
    <property type="entry name" value="Immunoglobulins"/>
    <property type="match status" value="1"/>
</dbReference>
<keyword evidence="1" id="KW-0732">Signal</keyword>
<comment type="caution">
    <text evidence="3">The sequence shown here is derived from an EMBL/GenBank/DDBJ whole genome shotgun (WGS) entry which is preliminary data.</text>
</comment>
<protein>
    <submittedName>
        <fullName evidence="3">Putative secreted protein (Por secretion system target)</fullName>
    </submittedName>
</protein>
<dbReference type="InterPro" id="IPR013783">
    <property type="entry name" value="Ig-like_fold"/>
</dbReference>
<feature type="domain" description="Ig-like" evidence="2">
    <location>
        <begin position="415"/>
        <end position="483"/>
    </location>
</feature>
<dbReference type="OrthoDB" id="615576at2"/>
<dbReference type="NCBIfam" id="TIGR04183">
    <property type="entry name" value="Por_Secre_tail"/>
    <property type="match status" value="1"/>
</dbReference>
<dbReference type="PROSITE" id="PS50835">
    <property type="entry name" value="IG_LIKE"/>
    <property type="match status" value="1"/>
</dbReference>
<gene>
    <name evidence="3" type="ORF">CLV94_0075</name>
</gene>
<proteinExistence type="predicted"/>
<reference evidence="3 4" key="1">
    <citation type="submission" date="2018-10" db="EMBL/GenBank/DDBJ databases">
        <title>Genomic Encyclopedia of Archaeal and Bacterial Type Strains, Phase II (KMG-II): from individual species to whole genera.</title>
        <authorList>
            <person name="Goeker M."/>
        </authorList>
    </citation>
    <scope>NUCLEOTIDE SEQUENCE [LARGE SCALE GENOMIC DNA]</scope>
    <source>
        <strain evidence="3 4">DSM 29537</strain>
    </source>
</reference>
<organism evidence="3 4">
    <name type="scientific">Flavobacterium endophyticum</name>
    <dbReference type="NCBI Taxonomy" id="1540163"/>
    <lineage>
        <taxon>Bacteria</taxon>
        <taxon>Pseudomonadati</taxon>
        <taxon>Bacteroidota</taxon>
        <taxon>Flavobacteriia</taxon>
        <taxon>Flavobacteriales</taxon>
        <taxon>Flavobacteriaceae</taxon>
        <taxon>Flavobacterium</taxon>
    </lineage>
</organism>
<evidence type="ECO:0000256" key="1">
    <source>
        <dbReference type="ARBA" id="ARBA00022729"/>
    </source>
</evidence>
<dbReference type="Pfam" id="PF18962">
    <property type="entry name" value="Por_Secre_tail"/>
    <property type="match status" value="1"/>
</dbReference>